<dbReference type="Pfam" id="PF06170">
    <property type="entry name" value="DUF983"/>
    <property type="match status" value="1"/>
</dbReference>
<sequence>MDHQIRSRITTMTETVSLPKAMWRGFTMKCPNCGRGHLFGRFLKVADHCEVCGEDFTPQRADDFPAYLVIVVVGHVVVPALLWLEMNYAPPAWLQLAIWLPFTLFSALGLLQPTKGAIVGLQWQLGMEGFATSRRRVAPARARSNAGSVGRI</sequence>
<feature type="transmembrane region" description="Helical" evidence="1">
    <location>
        <begin position="92"/>
        <end position="111"/>
    </location>
</feature>
<comment type="caution">
    <text evidence="2">The sequence shown here is derived from an EMBL/GenBank/DDBJ whole genome shotgun (WGS) entry which is preliminary data.</text>
</comment>
<name>A0A973VWZ7_9BRAD</name>
<dbReference type="AlphaFoldDB" id="A0A973VWZ7"/>
<evidence type="ECO:0000313" key="2">
    <source>
        <dbReference type="EMBL" id="NVI43597.1"/>
    </source>
</evidence>
<protein>
    <submittedName>
        <fullName evidence="2">DUF983 domain-containing protein</fullName>
    </submittedName>
</protein>
<keyword evidence="1" id="KW-1133">Transmembrane helix</keyword>
<gene>
    <name evidence="2" type="ORF">HAP48_011705</name>
</gene>
<evidence type="ECO:0000256" key="1">
    <source>
        <dbReference type="SAM" id="Phobius"/>
    </source>
</evidence>
<keyword evidence="1" id="KW-0812">Transmembrane</keyword>
<dbReference type="InterPro" id="IPR009325">
    <property type="entry name" value="DUF983"/>
</dbReference>
<accession>A0A973VWZ7</accession>
<dbReference type="NCBIfam" id="NF004633">
    <property type="entry name" value="PRK05978.1"/>
    <property type="match status" value="1"/>
</dbReference>
<organism evidence="2">
    <name type="scientific">Bradyrhizobium septentrionale</name>
    <dbReference type="NCBI Taxonomy" id="1404411"/>
    <lineage>
        <taxon>Bacteria</taxon>
        <taxon>Pseudomonadati</taxon>
        <taxon>Pseudomonadota</taxon>
        <taxon>Alphaproteobacteria</taxon>
        <taxon>Hyphomicrobiales</taxon>
        <taxon>Nitrobacteraceae</taxon>
        <taxon>Bradyrhizobium</taxon>
    </lineage>
</organism>
<proteinExistence type="predicted"/>
<feature type="transmembrane region" description="Helical" evidence="1">
    <location>
        <begin position="66"/>
        <end position="86"/>
    </location>
</feature>
<keyword evidence="1" id="KW-0472">Membrane</keyword>
<dbReference type="EMBL" id="JAAOLE020000001">
    <property type="protein sequence ID" value="NVI43597.1"/>
    <property type="molecule type" value="Genomic_DNA"/>
</dbReference>
<reference evidence="2" key="1">
    <citation type="submission" date="2020-06" db="EMBL/GenBank/DDBJ databases">
        <title>Whole Genome Sequence of Bradyrhizobium sp. Strain 1S1.</title>
        <authorList>
            <person name="Bromfield E.S.P."/>
            <person name="Cloutier S."/>
        </authorList>
    </citation>
    <scope>NUCLEOTIDE SEQUENCE [LARGE SCALE GENOMIC DNA]</scope>
    <source>
        <strain evidence="2">1S1</strain>
    </source>
</reference>